<keyword evidence="3" id="KW-1185">Reference proteome</keyword>
<name>A0A9W4H165_9ACTN</name>
<evidence type="ECO:0000313" key="3">
    <source>
        <dbReference type="Proteomes" id="UP001153328"/>
    </source>
</evidence>
<sequence length="72" mass="7390">MTPRARTGVRLPSSGPFLVGRRRPRPPGGPAMTPTCGPSCPRPGCPAPVCGSRRPARFSSAVADPVSLVALP</sequence>
<evidence type="ECO:0000256" key="1">
    <source>
        <dbReference type="SAM" id="MobiDB-lite"/>
    </source>
</evidence>
<protein>
    <submittedName>
        <fullName evidence="2">Uncharacterized protein</fullName>
    </submittedName>
</protein>
<feature type="region of interest" description="Disordered" evidence="1">
    <location>
        <begin position="1"/>
        <end position="35"/>
    </location>
</feature>
<accession>A0A9W4H165</accession>
<reference evidence="2" key="1">
    <citation type="submission" date="2021-06" db="EMBL/GenBank/DDBJ databases">
        <authorList>
            <person name="Arsene-Ploetze F."/>
        </authorList>
    </citation>
    <scope>NUCLEOTIDE SEQUENCE</scope>
    <source>
        <strain evidence="2">SBRY1</strain>
    </source>
</reference>
<evidence type="ECO:0000313" key="2">
    <source>
        <dbReference type="EMBL" id="CAG7641348.1"/>
    </source>
</evidence>
<dbReference type="Proteomes" id="UP001153328">
    <property type="component" value="Unassembled WGS sequence"/>
</dbReference>
<organism evidence="2 3">
    <name type="scientific">Actinacidiphila bryophytorum</name>
    <dbReference type="NCBI Taxonomy" id="1436133"/>
    <lineage>
        <taxon>Bacteria</taxon>
        <taxon>Bacillati</taxon>
        <taxon>Actinomycetota</taxon>
        <taxon>Actinomycetes</taxon>
        <taxon>Kitasatosporales</taxon>
        <taxon>Streptomycetaceae</taxon>
        <taxon>Actinacidiphila</taxon>
    </lineage>
</organism>
<proteinExistence type="predicted"/>
<comment type="caution">
    <text evidence="2">The sequence shown here is derived from an EMBL/GenBank/DDBJ whole genome shotgun (WGS) entry which is preliminary data.</text>
</comment>
<dbReference type="EMBL" id="CAJVAX010000017">
    <property type="protein sequence ID" value="CAG7641348.1"/>
    <property type="molecule type" value="Genomic_DNA"/>
</dbReference>
<gene>
    <name evidence="2" type="ORF">SBRY_30527</name>
</gene>
<dbReference type="AlphaFoldDB" id="A0A9W4H165"/>